<dbReference type="EMBL" id="JAENHN010000054">
    <property type="protein sequence ID" value="MBK1813022.1"/>
    <property type="molecule type" value="Genomic_DNA"/>
</dbReference>
<dbReference type="Gene3D" id="3.60.15.10">
    <property type="entry name" value="Ribonuclease Z/Hydroxyacylglutathione hydrolase-like"/>
    <property type="match status" value="1"/>
</dbReference>
<name>A0ABS1EUF9_9CLOT</name>
<evidence type="ECO:0000313" key="6">
    <source>
        <dbReference type="EMBL" id="MBK1813022.1"/>
    </source>
</evidence>
<keyword evidence="4" id="KW-0862">Zinc</keyword>
<feature type="domain" description="Metallo-beta-lactamase" evidence="5">
    <location>
        <begin position="19"/>
        <end position="206"/>
    </location>
</feature>
<dbReference type="PANTHER" id="PTHR46233">
    <property type="entry name" value="HYDROXYACYLGLUTATHIONE HYDROLASE GLOC"/>
    <property type="match status" value="1"/>
</dbReference>
<evidence type="ECO:0000256" key="1">
    <source>
        <dbReference type="ARBA" id="ARBA00001947"/>
    </source>
</evidence>
<dbReference type="Pfam" id="PF00753">
    <property type="entry name" value="Lactamase_B"/>
    <property type="match status" value="1"/>
</dbReference>
<comment type="cofactor">
    <cofactor evidence="1">
        <name>Zn(2+)</name>
        <dbReference type="ChEBI" id="CHEBI:29105"/>
    </cofactor>
</comment>
<comment type="caution">
    <text evidence="6">The sequence shown here is derived from an EMBL/GenBank/DDBJ whole genome shotgun (WGS) entry which is preliminary data.</text>
</comment>
<proteinExistence type="predicted"/>
<evidence type="ECO:0000259" key="5">
    <source>
        <dbReference type="SMART" id="SM00849"/>
    </source>
</evidence>
<organism evidence="6 7">
    <name type="scientific">Clostridium yunnanense</name>
    <dbReference type="NCBI Taxonomy" id="2800325"/>
    <lineage>
        <taxon>Bacteria</taxon>
        <taxon>Bacillati</taxon>
        <taxon>Bacillota</taxon>
        <taxon>Clostridia</taxon>
        <taxon>Eubacteriales</taxon>
        <taxon>Clostridiaceae</taxon>
        <taxon>Clostridium</taxon>
    </lineage>
</organism>
<keyword evidence="7" id="KW-1185">Reference proteome</keyword>
<dbReference type="PANTHER" id="PTHR46233:SF3">
    <property type="entry name" value="HYDROXYACYLGLUTATHIONE HYDROLASE GLOC"/>
    <property type="match status" value="1"/>
</dbReference>
<dbReference type="SUPFAM" id="SSF56281">
    <property type="entry name" value="Metallo-hydrolase/oxidoreductase"/>
    <property type="match status" value="1"/>
</dbReference>
<evidence type="ECO:0000256" key="4">
    <source>
        <dbReference type="ARBA" id="ARBA00022833"/>
    </source>
</evidence>
<sequence>MKIIEVKGNTFCIDTGNEYIPFYKVNDKEIILLDSGLKTERERIGKLVNDNDFIVKAIICSHAHIDHIGNCSYFKEKYNSIIAMPAYEALLCSSVVNLKVYYSSQTLAEVKENFGHMVCDTDIMIFNNQSHIEVFGLKFNIVHTSGHSPGHICIITPDDVMYLGDTLLSSEIMKAAKLPFAQIISEDLKSKIKLKELKHNKYIVAHKGVYTDIANLIEDNIKQYDVVANSIFRLIDDGMTMDNIKTAVIIAFNIKINSKYRYHLIERLLKPYIEYLSEIGRVETKIQDGELIYSKVICSE</sequence>
<gene>
    <name evidence="6" type="ORF">JHL18_20570</name>
</gene>
<protein>
    <submittedName>
        <fullName evidence="6">MBL fold metallo-hydrolase</fullName>
    </submittedName>
</protein>
<keyword evidence="2" id="KW-0479">Metal-binding</keyword>
<accession>A0ABS1EUF9</accession>
<dbReference type="InterPro" id="IPR036866">
    <property type="entry name" value="RibonucZ/Hydroxyglut_hydro"/>
</dbReference>
<evidence type="ECO:0000256" key="3">
    <source>
        <dbReference type="ARBA" id="ARBA00022801"/>
    </source>
</evidence>
<evidence type="ECO:0000256" key="2">
    <source>
        <dbReference type="ARBA" id="ARBA00022723"/>
    </source>
</evidence>
<keyword evidence="3" id="KW-0378">Hydrolase</keyword>
<evidence type="ECO:0000313" key="7">
    <source>
        <dbReference type="Proteomes" id="UP000596739"/>
    </source>
</evidence>
<dbReference type="SMART" id="SM00849">
    <property type="entry name" value="Lactamase_B"/>
    <property type="match status" value="1"/>
</dbReference>
<dbReference type="InterPro" id="IPR051453">
    <property type="entry name" value="MBL_Glyoxalase_II"/>
</dbReference>
<dbReference type="Proteomes" id="UP000596739">
    <property type="component" value="Unassembled WGS sequence"/>
</dbReference>
<reference evidence="7" key="1">
    <citation type="submission" date="2021-01" db="EMBL/GenBank/DDBJ databases">
        <title>Genome public.</title>
        <authorList>
            <person name="Liu C."/>
            <person name="Sun Q."/>
        </authorList>
    </citation>
    <scope>NUCLEOTIDE SEQUENCE [LARGE SCALE GENOMIC DNA]</scope>
    <source>
        <strain evidence="7">YIM B02505</strain>
    </source>
</reference>
<dbReference type="InterPro" id="IPR001279">
    <property type="entry name" value="Metallo-B-lactamas"/>
</dbReference>